<accession>A0ABU0B3L2</accession>
<reference evidence="1 2" key="1">
    <citation type="submission" date="2023-07" db="EMBL/GenBank/DDBJ databases">
        <title>Genomic Encyclopedia of Type Strains, Phase IV (KMG-IV): sequencing the most valuable type-strain genomes for metagenomic binning, comparative biology and taxonomic classification.</title>
        <authorList>
            <person name="Goeker M."/>
        </authorList>
    </citation>
    <scope>NUCLEOTIDE SEQUENCE [LARGE SCALE GENOMIC DNA]</scope>
    <source>
        <strain evidence="1 2">DSM 12396</strain>
    </source>
</reference>
<proteinExistence type="predicted"/>
<organism evidence="1 2">
    <name type="scientific">Desulfofundulus luciae</name>
    <dbReference type="NCBI Taxonomy" id="74702"/>
    <lineage>
        <taxon>Bacteria</taxon>
        <taxon>Bacillati</taxon>
        <taxon>Bacillota</taxon>
        <taxon>Clostridia</taxon>
        <taxon>Eubacteriales</taxon>
        <taxon>Peptococcaceae</taxon>
        <taxon>Desulfofundulus</taxon>
    </lineage>
</organism>
<evidence type="ECO:0000313" key="1">
    <source>
        <dbReference type="EMBL" id="MDQ0287307.1"/>
    </source>
</evidence>
<protein>
    <submittedName>
        <fullName evidence="1">Uncharacterized protein</fullName>
    </submittedName>
</protein>
<keyword evidence="2" id="KW-1185">Reference proteome</keyword>
<dbReference type="RefSeq" id="WP_307403171.1">
    <property type="nucleotide sequence ID" value="NZ_JAUSUX010000023.1"/>
</dbReference>
<evidence type="ECO:0000313" key="2">
    <source>
        <dbReference type="Proteomes" id="UP001225644"/>
    </source>
</evidence>
<comment type="caution">
    <text evidence="1">The sequence shown here is derived from an EMBL/GenBank/DDBJ whole genome shotgun (WGS) entry which is preliminary data.</text>
</comment>
<gene>
    <name evidence="1" type="ORF">J2Z49_002428</name>
</gene>
<sequence length="54" mass="5916">MATVWQRGLFTWNELSGPVVAGITREEGGTGYSNFRLVVLKEVEKRRNSSAGCG</sequence>
<dbReference type="EMBL" id="JAUSUX010000023">
    <property type="protein sequence ID" value="MDQ0287307.1"/>
    <property type="molecule type" value="Genomic_DNA"/>
</dbReference>
<name>A0ABU0B3L2_9FIRM</name>
<dbReference type="Proteomes" id="UP001225644">
    <property type="component" value="Unassembled WGS sequence"/>
</dbReference>